<dbReference type="SUPFAM" id="SSF51735">
    <property type="entry name" value="NAD(P)-binding Rossmann-fold domains"/>
    <property type="match status" value="1"/>
</dbReference>
<dbReference type="KEGG" id="csph:CSPHI_10740"/>
<dbReference type="Pfam" id="PF10727">
    <property type="entry name" value="Rossmann-like"/>
    <property type="match status" value="1"/>
</dbReference>
<reference evidence="3 4" key="1">
    <citation type="submission" date="2014-08" db="EMBL/GenBank/DDBJ databases">
        <title>Complete genome sequence of Corynebacterium sphenisci CECT 5990(T) (=DSM 44792(T)), isolated from healthy wild penguins.</title>
        <authorList>
            <person name="Ruckert C."/>
            <person name="Albersmeier A."/>
            <person name="Winkler A."/>
            <person name="Kalinowski J."/>
        </authorList>
    </citation>
    <scope>NUCLEOTIDE SEQUENCE [LARGE SCALE GENOMIC DNA]</scope>
    <source>
        <strain evidence="3 4">DSM 44792</strain>
    </source>
</reference>
<dbReference type="InterPro" id="IPR037108">
    <property type="entry name" value="TM1727-like_C_sf"/>
</dbReference>
<dbReference type="STRING" id="1437874.CSPHI_10740"/>
<proteinExistence type="predicted"/>
<name>A0A1L7CZV7_9CORY</name>
<keyword evidence="4" id="KW-1185">Reference proteome</keyword>
<dbReference type="InterPro" id="IPR036291">
    <property type="entry name" value="NAD(P)-bd_dom_sf"/>
</dbReference>
<dbReference type="Gene3D" id="3.40.50.720">
    <property type="entry name" value="NAD(P)-binding Rossmann-like Domain"/>
    <property type="match status" value="1"/>
</dbReference>
<dbReference type="EMBL" id="CP009248">
    <property type="protein sequence ID" value="APT91388.1"/>
    <property type="molecule type" value="Genomic_DNA"/>
</dbReference>
<sequence length="284" mass="28666">MAAPRLSVGVISAGAVGVAVGAALERVGHRVRAVVAPSAASATRARLRLPGARVGDIADVAGHAELILLAVPDPALPAVAEEVARHVGPGRIVVHVAGALGRAVLDPVALTGAMTIAAHPAMTFAGVAADVDRLAGCHWGVTVGDDLSRTVAELLIGELGGRAVLIPERSRTLYHAAMAHGANHLGAVVGDAVRILAEAVGDRGPAVDLLAPLLSASLDNVLRYGDSALTGPAARDDAAAVAAHLRELERAVPGAAPGYATLARRIAQLRGCPEVLRLLDAEGR</sequence>
<feature type="domain" description="Putative oxidoreductase/dehydrogenase Rossmann-like" evidence="1">
    <location>
        <begin position="3"/>
        <end position="120"/>
    </location>
</feature>
<dbReference type="PANTHER" id="PTHR40459">
    <property type="entry name" value="CONSERVED HYPOTHETICAL ALANINE AND LEUCINE RICH PROTEIN"/>
    <property type="match status" value="1"/>
</dbReference>
<evidence type="ECO:0000259" key="1">
    <source>
        <dbReference type="Pfam" id="PF10727"/>
    </source>
</evidence>
<dbReference type="Proteomes" id="UP000185469">
    <property type="component" value="Chromosome"/>
</dbReference>
<dbReference type="Pfam" id="PF10728">
    <property type="entry name" value="DUF2520"/>
    <property type="match status" value="1"/>
</dbReference>
<evidence type="ECO:0000313" key="4">
    <source>
        <dbReference type="Proteomes" id="UP000185469"/>
    </source>
</evidence>
<evidence type="ECO:0000259" key="2">
    <source>
        <dbReference type="Pfam" id="PF10728"/>
    </source>
</evidence>
<dbReference type="SUPFAM" id="SSF48179">
    <property type="entry name" value="6-phosphogluconate dehydrogenase C-terminal domain-like"/>
    <property type="match status" value="1"/>
</dbReference>
<dbReference type="RefSeq" id="WP_075693101.1">
    <property type="nucleotide sequence ID" value="NZ_CP009248.1"/>
</dbReference>
<organism evidence="3 4">
    <name type="scientific">Corynebacterium sphenisci DSM 44792</name>
    <dbReference type="NCBI Taxonomy" id="1437874"/>
    <lineage>
        <taxon>Bacteria</taxon>
        <taxon>Bacillati</taxon>
        <taxon>Actinomycetota</taxon>
        <taxon>Actinomycetes</taxon>
        <taxon>Mycobacteriales</taxon>
        <taxon>Corynebacteriaceae</taxon>
        <taxon>Corynebacterium</taxon>
    </lineage>
</organism>
<dbReference type="InterPro" id="IPR019665">
    <property type="entry name" value="OxRdtase/DH_put_Rossmann_dom"/>
</dbReference>
<accession>A0A1L7CZV7</accession>
<gene>
    <name evidence="3" type="ORF">CSPHI_10740</name>
</gene>
<dbReference type="AlphaFoldDB" id="A0A1L7CZV7"/>
<feature type="domain" description="DUF2520" evidence="2">
    <location>
        <begin position="138"/>
        <end position="266"/>
    </location>
</feature>
<dbReference type="InterPro" id="IPR008927">
    <property type="entry name" value="6-PGluconate_DH-like_C_sf"/>
</dbReference>
<dbReference type="Gene3D" id="1.10.1040.20">
    <property type="entry name" value="ProC-like, C-terminal domain"/>
    <property type="match status" value="1"/>
</dbReference>
<protein>
    <submittedName>
        <fullName evidence="3">Glycerol-3-phosphate dehydrogenase</fullName>
    </submittedName>
</protein>
<evidence type="ECO:0000313" key="3">
    <source>
        <dbReference type="EMBL" id="APT91388.1"/>
    </source>
</evidence>
<dbReference type="PANTHER" id="PTHR40459:SF1">
    <property type="entry name" value="CONSERVED HYPOTHETICAL ALANINE AND LEUCINE RICH PROTEIN"/>
    <property type="match status" value="1"/>
</dbReference>
<dbReference type="InterPro" id="IPR018931">
    <property type="entry name" value="DUF2520"/>
</dbReference>
<dbReference type="OrthoDB" id="8650434at2"/>